<dbReference type="InterPro" id="IPR055568">
    <property type="entry name" value="DUF7144"/>
</dbReference>
<accession>A0ABV2Z1L0</accession>
<feature type="transmembrane region" description="Helical" evidence="1">
    <location>
        <begin position="63"/>
        <end position="86"/>
    </location>
</feature>
<evidence type="ECO:0000313" key="3">
    <source>
        <dbReference type="EMBL" id="MEU3711881.1"/>
    </source>
</evidence>
<feature type="transmembrane region" description="Helical" evidence="1">
    <location>
        <begin position="93"/>
        <end position="109"/>
    </location>
</feature>
<keyword evidence="1" id="KW-1133">Transmembrane helix</keyword>
<evidence type="ECO:0000259" key="2">
    <source>
        <dbReference type="Pfam" id="PF23636"/>
    </source>
</evidence>
<feature type="transmembrane region" description="Helical" evidence="1">
    <location>
        <begin position="20"/>
        <end position="43"/>
    </location>
</feature>
<keyword evidence="4" id="KW-1185">Reference proteome</keyword>
<comment type="caution">
    <text evidence="3">The sequence shown here is derived from an EMBL/GenBank/DDBJ whole genome shotgun (WGS) entry which is preliminary data.</text>
</comment>
<sequence length="143" mass="14927">MAGMPETGRQRSTHGGDWALHGGAVFAGVALTVSGALSVLQGATGIAKDSVFSPPGYAYRFDLPAWGWIHLVIGVLLLTAGIGVLLGKGWGRGAGIAFAGISLIAQFMFVPYYPVWSIIVMVFDLLIVWSLSRAFHPGARGGG</sequence>
<keyword evidence="1" id="KW-0812">Transmembrane</keyword>
<protein>
    <recommendedName>
        <fullName evidence="2">DUF7144 domain-containing protein</fullName>
    </recommendedName>
</protein>
<feature type="domain" description="DUF7144" evidence="2">
    <location>
        <begin position="24"/>
        <end position="133"/>
    </location>
</feature>
<dbReference type="Pfam" id="PF23636">
    <property type="entry name" value="DUF7144"/>
    <property type="match status" value="1"/>
</dbReference>
<keyword evidence="1" id="KW-0472">Membrane</keyword>
<name>A0ABV2Z1L0_9ACTN</name>
<reference evidence="3 4" key="1">
    <citation type="submission" date="2024-06" db="EMBL/GenBank/DDBJ databases">
        <title>The Natural Products Discovery Center: Release of the First 8490 Sequenced Strains for Exploring Actinobacteria Biosynthetic Diversity.</title>
        <authorList>
            <person name="Kalkreuter E."/>
            <person name="Kautsar S.A."/>
            <person name="Yang D."/>
            <person name="Bader C.D."/>
            <person name="Teijaro C.N."/>
            <person name="Fluegel L."/>
            <person name="Davis C.M."/>
            <person name="Simpson J.R."/>
            <person name="Lauterbach L."/>
            <person name="Steele A.D."/>
            <person name="Gui C."/>
            <person name="Meng S."/>
            <person name="Li G."/>
            <person name="Viehrig K."/>
            <person name="Ye F."/>
            <person name="Su P."/>
            <person name="Kiefer A.F."/>
            <person name="Nichols A."/>
            <person name="Cepeda A.J."/>
            <person name="Yan W."/>
            <person name="Fan B."/>
            <person name="Jiang Y."/>
            <person name="Adhikari A."/>
            <person name="Zheng C.-J."/>
            <person name="Schuster L."/>
            <person name="Cowan T.M."/>
            <person name="Smanski M.J."/>
            <person name="Chevrette M.G."/>
            <person name="De Carvalho L.P.S."/>
            <person name="Shen B."/>
        </authorList>
    </citation>
    <scope>NUCLEOTIDE SEQUENCE [LARGE SCALE GENOMIC DNA]</scope>
    <source>
        <strain evidence="3 4">NPDC033039</strain>
    </source>
</reference>
<dbReference type="RefSeq" id="WP_037678969.1">
    <property type="nucleotide sequence ID" value="NZ_JBEZVI010000013.1"/>
</dbReference>
<dbReference type="Proteomes" id="UP001550853">
    <property type="component" value="Unassembled WGS sequence"/>
</dbReference>
<evidence type="ECO:0000256" key="1">
    <source>
        <dbReference type="SAM" id="Phobius"/>
    </source>
</evidence>
<evidence type="ECO:0000313" key="4">
    <source>
        <dbReference type="Proteomes" id="UP001550853"/>
    </source>
</evidence>
<proteinExistence type="predicted"/>
<gene>
    <name evidence="3" type="ORF">AB0E61_17495</name>
</gene>
<organism evidence="3 4">
    <name type="scientific">Streptomyces catenulae</name>
    <dbReference type="NCBI Taxonomy" id="66875"/>
    <lineage>
        <taxon>Bacteria</taxon>
        <taxon>Bacillati</taxon>
        <taxon>Actinomycetota</taxon>
        <taxon>Actinomycetes</taxon>
        <taxon>Kitasatosporales</taxon>
        <taxon>Streptomycetaceae</taxon>
        <taxon>Streptomyces</taxon>
    </lineage>
</organism>
<dbReference type="EMBL" id="JBEZVI010000013">
    <property type="protein sequence ID" value="MEU3711881.1"/>
    <property type="molecule type" value="Genomic_DNA"/>
</dbReference>